<dbReference type="PANTHER" id="PTHR21963">
    <property type="entry name" value="PF6"/>
    <property type="match status" value="1"/>
</dbReference>
<dbReference type="GeneID" id="14906775"/>
<dbReference type="eggNOG" id="ENOG502SAAF">
    <property type="taxonomic scope" value="Eukaryota"/>
</dbReference>
<keyword evidence="4" id="KW-1185">Reference proteome</keyword>
<organism evidence="3 4">
    <name type="scientific">Ichthyophthirius multifiliis</name>
    <name type="common">White spot disease agent</name>
    <name type="synonym">Ich</name>
    <dbReference type="NCBI Taxonomy" id="5932"/>
    <lineage>
        <taxon>Eukaryota</taxon>
        <taxon>Sar</taxon>
        <taxon>Alveolata</taxon>
        <taxon>Ciliophora</taxon>
        <taxon>Intramacronucleata</taxon>
        <taxon>Oligohymenophorea</taxon>
        <taxon>Hymenostomatida</taxon>
        <taxon>Ophryoglenina</taxon>
        <taxon>Ichthyophthirius</taxon>
    </lineage>
</organism>
<dbReference type="Proteomes" id="UP000008983">
    <property type="component" value="Unassembled WGS sequence"/>
</dbReference>
<dbReference type="STRING" id="857967.G0QVU6"/>
<gene>
    <name evidence="3" type="ORF">IMG5_126590</name>
</gene>
<sequence length="1658" mass="197633">MGPKKKEEEIDLQTLPPWQSLNCMIKFQGKKERMQILINNLLTQPKSFQRNITREEIIEFAKEKGLYTDPNTLNEKQKKDTKFLESTNLELTPKVLAEAFNALKYDLDIKGRKIKKLNIDALNEANEDKKVDQKKKGDKKETKKGKHQEEIKEEKKPLAELEKEYKKNIDVFYLLFDYPQTKEEIHALSYTNNIINLIFDTKEKVIWPQIELQFQQQQPEQAGIVQKDEEQEEEDPDIIESRRQEQEMIEKLQKEQLNEKDYEYIYEVQEYINLYKQARKEVGKEQILRNSVIKEIIYQNDILQKDESFKSFLDYFLEEICMFSFDIQQFQEWIKGKKELPLCPLEYAKKQREEEEKRKVQERLMYEQQILEEQKEKEKKQGKKEAKKDDKKGKKDDQKLEEERKQQELLLMQKQQELLEKNQDLPPALEVEPFQFYYMQLENVNLQKTGPGILLECLLDQIQQEKNQELNNKNNQKDNVQNILNTLSNKIDYKSNKDNINNNNDNINNKNNNIEFLEQQIIDENDEIEKKSQNQTLNKKDEIQIREKNLLKNLVFPGLDRQNMPEIPEKSIDLRNAEKALIYPFISCDVSEFERRQTICKFEEILNEAEPEREWNFGDRIYIERFNKNTLCQSLQKALLQEPLMVTKYNSREDNLFIVLYFKNPPGRVFRKKWNAEWQVMPNLENWIQFFKNNEVNYKNEVYYNIDYEVIGNLHERIKYMFPGDNSVIYGNKFQVGDKIFYRYKIIKENVVFGIRENRMQQCNFWAQFENSNQLYNNQEYVPQINISLSNGLIVKFLSNGDVYQQIMDDKNKLLYKDYDDINPNDNSKQSDKREIKRIVTGKGTGLRKARNIINNSEQQYESVPCAKRTDPNTGSQIIIREDQTLIIKYIDGSVYTKHFDGTQIYTAQDKNTIIIEHNDFATIKVLFDINNEKILETYLPDKTKVIFIKDYHQIFLDDGSQQIERPQTPDFQDGEYIDEEYKNIYPQTEKWNIRLFVVQNDNTGYELLNQFQVQNYFNQKQENESCQKVIEDSIKNKNNCTSYTFISSLLQLEDKKIYHLDPQYPQDLDIISKKQTQKVQKNSPNVFTFRNLLKFENFDSIKREEHKKDIEKFYQWKKEYQKQSNEFGIIQKSEVERQEDISISLQILNFRKNCILDENYEEAKDNFIKNLKKKQEKDSQKKKMEKEAENLDEIQKTQNEKNSNIQKISKKQKNIENNFQNEFSLKIQKKKDVFVTHFFETEEGLQALNSMEKYIFLPVVLAPNLKDVNRNDIEDLNSRANEYQQSFKNTTLKATQFKENDQPIVQLEPEGNQQGYMSQKQPFNIIIKPSVFTQREIDEEKRLIEDEREALRYRKIKTKDYNILGDERKEEQKQKIPCLFKSNPISELNQKYLLTDSLTEKRIKISSLANRLYLKAPSINEQRNTGSHQALAKTLDKKYNIDDLENRKNLMLTADLNDQLKKDISIIPCQVNFGVLKNDRIYQTKIVIKNEDILAQRVVLKQPQSQYIKVFLNELGTIPMGLTRDIIVRINASAEIIGKFTEEFQVMTKHSVYRIPIQANILESREFDYLVKESKEIHGKHILKQHVKELEIVTFFFYFAILFLKDKRKDVNESQQSELFPKLNNFDKNYQIDPTKNIIKNKKENNNNDSFEQSFND</sequence>
<evidence type="ECO:0000256" key="2">
    <source>
        <dbReference type="SAM" id="MobiDB-lite"/>
    </source>
</evidence>
<keyword evidence="1" id="KW-0175">Coiled coil</keyword>
<evidence type="ECO:0000256" key="1">
    <source>
        <dbReference type="SAM" id="Coils"/>
    </source>
</evidence>
<accession>G0QVU6</accession>
<evidence type="ECO:0000313" key="4">
    <source>
        <dbReference type="Proteomes" id="UP000008983"/>
    </source>
</evidence>
<dbReference type="OMA" id="FYDIDYQ"/>
<dbReference type="InParanoid" id="G0QVU6"/>
<evidence type="ECO:0000313" key="3">
    <source>
        <dbReference type="EMBL" id="EGR30654.1"/>
    </source>
</evidence>
<dbReference type="OrthoDB" id="10257153at2759"/>
<dbReference type="InterPro" id="IPR026173">
    <property type="entry name" value="SPAG17"/>
</dbReference>
<dbReference type="EMBL" id="GL983962">
    <property type="protein sequence ID" value="EGR30654.1"/>
    <property type="molecule type" value="Genomic_DNA"/>
</dbReference>
<feature type="coiled-coil region" evidence="1">
    <location>
        <begin position="459"/>
        <end position="534"/>
    </location>
</feature>
<dbReference type="PANTHER" id="PTHR21963:SF1">
    <property type="entry name" value="SPERM-ASSOCIATED ANTIGEN 17"/>
    <property type="match status" value="1"/>
</dbReference>
<name>G0QVU6_ICHMU</name>
<protein>
    <submittedName>
        <fullName evidence="3">Uncharacterized protein</fullName>
    </submittedName>
</protein>
<reference evidence="3 4" key="1">
    <citation type="submission" date="2011-07" db="EMBL/GenBank/DDBJ databases">
        <authorList>
            <person name="Coyne R."/>
            <person name="Brami D."/>
            <person name="Johnson J."/>
            <person name="Hostetler J."/>
            <person name="Hannick L."/>
            <person name="Clark T."/>
            <person name="Cassidy-Hanley D."/>
            <person name="Inman J."/>
        </authorList>
    </citation>
    <scope>NUCLEOTIDE SEQUENCE [LARGE SCALE GENOMIC DNA]</scope>
    <source>
        <strain evidence="3 4">G5</strain>
    </source>
</reference>
<dbReference type="RefSeq" id="XP_004032241.1">
    <property type="nucleotide sequence ID" value="XM_004032193.1"/>
</dbReference>
<feature type="region of interest" description="Disordered" evidence="2">
    <location>
        <begin position="1174"/>
        <end position="1206"/>
    </location>
</feature>
<dbReference type="GO" id="GO:1904158">
    <property type="term" value="P:axonemal central apparatus assembly"/>
    <property type="evidence" value="ECO:0007669"/>
    <property type="project" value="TreeGrafter"/>
</dbReference>
<feature type="region of interest" description="Disordered" evidence="2">
    <location>
        <begin position="128"/>
        <end position="155"/>
    </location>
</feature>
<feature type="region of interest" description="Disordered" evidence="2">
    <location>
        <begin position="375"/>
        <end position="402"/>
    </location>
</feature>
<proteinExistence type="predicted"/>
<feature type="coiled-coil region" evidence="1">
    <location>
        <begin position="1267"/>
        <end position="1294"/>
    </location>
</feature>
<dbReference type="GO" id="GO:1990716">
    <property type="term" value="C:axonemal central apparatus"/>
    <property type="evidence" value="ECO:0007669"/>
    <property type="project" value="TreeGrafter"/>
</dbReference>
<feature type="compositionally biased region" description="Basic and acidic residues" evidence="2">
    <location>
        <begin position="1174"/>
        <end position="1200"/>
    </location>
</feature>